<keyword evidence="1" id="KW-0472">Membrane</keyword>
<reference evidence="3 4" key="1">
    <citation type="submission" date="2019-12" db="EMBL/GenBank/DDBJ databases">
        <title>Genomic-based taxomic classification of the family Erythrobacteraceae.</title>
        <authorList>
            <person name="Xu L."/>
        </authorList>
    </citation>
    <scope>NUCLEOTIDE SEQUENCE [LARGE SCALE GENOMIC DNA]</scope>
    <source>
        <strain evidence="3 4">JCM 10282</strain>
    </source>
</reference>
<dbReference type="OrthoDB" id="9865728at2"/>
<evidence type="ECO:0000313" key="2">
    <source>
        <dbReference type="EMBL" id="MBB3776421.1"/>
    </source>
</evidence>
<dbReference type="Proteomes" id="UP000430021">
    <property type="component" value="Unassembled WGS sequence"/>
</dbReference>
<feature type="transmembrane region" description="Helical" evidence="1">
    <location>
        <begin position="39"/>
        <end position="64"/>
    </location>
</feature>
<organism evidence="3 4">
    <name type="scientific">Erythrobacter ramosus</name>
    <dbReference type="NCBI Taxonomy" id="35811"/>
    <lineage>
        <taxon>Bacteria</taxon>
        <taxon>Pseudomonadati</taxon>
        <taxon>Pseudomonadota</taxon>
        <taxon>Alphaproteobacteria</taxon>
        <taxon>Sphingomonadales</taxon>
        <taxon>Erythrobacteraceae</taxon>
        <taxon>Erythrobacter/Porphyrobacter group</taxon>
        <taxon>Erythrobacter</taxon>
    </lineage>
</organism>
<evidence type="ECO:0000313" key="4">
    <source>
        <dbReference type="Proteomes" id="UP000430021"/>
    </source>
</evidence>
<name>A0A6I4UHW4_9SPHN</name>
<dbReference type="Proteomes" id="UP000548685">
    <property type="component" value="Unassembled WGS sequence"/>
</dbReference>
<dbReference type="RefSeq" id="WP_160760647.1">
    <property type="nucleotide sequence ID" value="NZ_BAAADZ010000010.1"/>
</dbReference>
<comment type="caution">
    <text evidence="3">The sequence shown here is derived from an EMBL/GenBank/DDBJ whole genome shotgun (WGS) entry which is preliminary data.</text>
</comment>
<accession>A0A6I4UHW4</accession>
<feature type="transmembrane region" description="Helical" evidence="1">
    <location>
        <begin position="71"/>
        <end position="90"/>
    </location>
</feature>
<dbReference type="EMBL" id="JACICE010000002">
    <property type="protein sequence ID" value="MBB3776421.1"/>
    <property type="molecule type" value="Genomic_DNA"/>
</dbReference>
<keyword evidence="1" id="KW-0812">Transmembrane</keyword>
<proteinExistence type="predicted"/>
<keyword evidence="5" id="KW-1185">Reference proteome</keyword>
<keyword evidence="1" id="KW-1133">Transmembrane helix</keyword>
<reference evidence="2 5" key="2">
    <citation type="submission" date="2020-08" db="EMBL/GenBank/DDBJ databases">
        <title>Genomic Encyclopedia of Type Strains, Phase IV (KMG-IV): sequencing the most valuable type-strain genomes for metagenomic binning, comparative biology and taxonomic classification.</title>
        <authorList>
            <person name="Goeker M."/>
        </authorList>
    </citation>
    <scope>NUCLEOTIDE SEQUENCE [LARGE SCALE GENOMIC DNA]</scope>
    <source>
        <strain evidence="2 5">DSM 8510</strain>
    </source>
</reference>
<dbReference type="EMBL" id="WTYB01000002">
    <property type="protein sequence ID" value="MXP38500.1"/>
    <property type="molecule type" value="Genomic_DNA"/>
</dbReference>
<sequence length="123" mass="13048">MFRRDFAMKISLAHFAGLIGLAIAATVMSADPNADEAIGVFVIGLFMSAFLFLPILAVTLVFVGDVLRHRLAFVLLGPVAVTLLVSAVLGLDAGKVIALQTALSSLVLYLLIRDYEVPDCEAA</sequence>
<feature type="transmembrane region" description="Helical" evidence="1">
    <location>
        <begin position="96"/>
        <end position="112"/>
    </location>
</feature>
<protein>
    <submittedName>
        <fullName evidence="2">Small basic protein</fullName>
    </submittedName>
</protein>
<evidence type="ECO:0000313" key="3">
    <source>
        <dbReference type="EMBL" id="MXP38500.1"/>
    </source>
</evidence>
<evidence type="ECO:0000313" key="5">
    <source>
        <dbReference type="Proteomes" id="UP000548685"/>
    </source>
</evidence>
<evidence type="ECO:0000256" key="1">
    <source>
        <dbReference type="SAM" id="Phobius"/>
    </source>
</evidence>
<gene>
    <name evidence="2" type="ORF">FHS52_002390</name>
    <name evidence="3" type="ORF">GRI59_07730</name>
</gene>
<dbReference type="AlphaFoldDB" id="A0A6I4UHW4"/>